<sequence>MNLYIKKFINQASYEEIVYFLRADTIILIKQIILFVFLLAVPFLANYFLQVSFPEVFENTILFPLLALLASAYFLTIWLVFFLAFIDYYLDFWIVTNDRIINVSQHLFSRTISELDLYKIQDVTVEAKGMLATMFNYGNVYIQTAGARQRFVFENIPNPRVVSKKIMELAEVDSKYHTGGGSSPQK</sequence>
<gene>
    <name evidence="3" type="ORF">A2257_01635</name>
</gene>
<accession>A0A1F5S3U9</accession>
<dbReference type="PANTHER" id="PTHR37938:SF1">
    <property type="entry name" value="BLL0215 PROTEIN"/>
    <property type="match status" value="1"/>
</dbReference>
<keyword evidence="1" id="KW-0812">Transmembrane</keyword>
<protein>
    <recommendedName>
        <fullName evidence="2">YdbS-like PH domain-containing protein</fullName>
    </recommendedName>
</protein>
<feature type="transmembrane region" description="Helical" evidence="1">
    <location>
        <begin position="32"/>
        <end position="49"/>
    </location>
</feature>
<evidence type="ECO:0000259" key="2">
    <source>
        <dbReference type="Pfam" id="PF03703"/>
    </source>
</evidence>
<proteinExistence type="predicted"/>
<organism evidence="3 4">
    <name type="scientific">Candidatus Falkowbacteria bacterium RIFOXYA2_FULL_38_12</name>
    <dbReference type="NCBI Taxonomy" id="1797993"/>
    <lineage>
        <taxon>Bacteria</taxon>
        <taxon>Candidatus Falkowiibacteriota</taxon>
    </lineage>
</organism>
<dbReference type="InterPro" id="IPR005182">
    <property type="entry name" value="YdbS-like_PH"/>
</dbReference>
<evidence type="ECO:0000256" key="1">
    <source>
        <dbReference type="SAM" id="Phobius"/>
    </source>
</evidence>
<dbReference type="PANTHER" id="PTHR37938">
    <property type="entry name" value="BLL0215 PROTEIN"/>
    <property type="match status" value="1"/>
</dbReference>
<feature type="transmembrane region" description="Helical" evidence="1">
    <location>
        <begin position="61"/>
        <end position="90"/>
    </location>
</feature>
<dbReference type="Proteomes" id="UP000177407">
    <property type="component" value="Unassembled WGS sequence"/>
</dbReference>
<evidence type="ECO:0000313" key="3">
    <source>
        <dbReference type="EMBL" id="OGF21364.1"/>
    </source>
</evidence>
<evidence type="ECO:0000313" key="4">
    <source>
        <dbReference type="Proteomes" id="UP000177407"/>
    </source>
</evidence>
<keyword evidence="1" id="KW-0472">Membrane</keyword>
<reference evidence="3 4" key="1">
    <citation type="journal article" date="2016" name="Nat. Commun.">
        <title>Thousands of microbial genomes shed light on interconnected biogeochemical processes in an aquifer system.</title>
        <authorList>
            <person name="Anantharaman K."/>
            <person name="Brown C.T."/>
            <person name="Hug L.A."/>
            <person name="Sharon I."/>
            <person name="Castelle C.J."/>
            <person name="Probst A.J."/>
            <person name="Thomas B.C."/>
            <person name="Singh A."/>
            <person name="Wilkins M.J."/>
            <person name="Karaoz U."/>
            <person name="Brodie E.L."/>
            <person name="Williams K.H."/>
            <person name="Hubbard S.S."/>
            <person name="Banfield J.F."/>
        </authorList>
    </citation>
    <scope>NUCLEOTIDE SEQUENCE [LARGE SCALE GENOMIC DNA]</scope>
</reference>
<dbReference type="AlphaFoldDB" id="A0A1F5S3U9"/>
<dbReference type="Pfam" id="PF03703">
    <property type="entry name" value="bPH_2"/>
    <property type="match status" value="1"/>
</dbReference>
<name>A0A1F5S3U9_9BACT</name>
<dbReference type="EMBL" id="MFGA01000007">
    <property type="protein sequence ID" value="OGF21364.1"/>
    <property type="molecule type" value="Genomic_DNA"/>
</dbReference>
<comment type="caution">
    <text evidence="3">The sequence shown here is derived from an EMBL/GenBank/DDBJ whole genome shotgun (WGS) entry which is preliminary data.</text>
</comment>
<keyword evidence="1" id="KW-1133">Transmembrane helix</keyword>
<feature type="domain" description="YdbS-like PH" evidence="2">
    <location>
        <begin position="91"/>
        <end position="164"/>
    </location>
</feature>